<evidence type="ECO:0000259" key="4">
    <source>
        <dbReference type="PROSITE" id="PS51000"/>
    </source>
</evidence>
<reference evidence="5 8" key="1">
    <citation type="submission" date="2015-10" db="EMBL/GenBank/DDBJ databases">
        <title>Tn-seq of a polymicrobial infection.</title>
        <authorList>
            <person name="Stacy A."/>
            <person name="Rumbaugh K.P."/>
            <person name="Whiteley M."/>
        </authorList>
    </citation>
    <scope>NUCLEOTIDE SEQUENCE [LARGE SCALE GENOMIC DNA]</scope>
    <source>
        <strain evidence="5 8">624</strain>
    </source>
</reference>
<dbReference type="InterPro" id="IPR037171">
    <property type="entry name" value="NagB/RpiA_transferase-like"/>
</dbReference>
<feature type="domain" description="HTH deoR-type" evidence="4">
    <location>
        <begin position="3"/>
        <end position="58"/>
    </location>
</feature>
<reference evidence="7 10" key="3">
    <citation type="submission" date="2019-08" db="EMBL/GenBank/DDBJ databases">
        <title>Whole genome sequencing of Aggregatibacter actinomycetemcomitans cultured from blood stream infections in Denmark reveals a novel phylogenetic lineage expressing serotype a membrane O polysaccharide.</title>
        <authorList>
            <person name="Nedergaard S."/>
            <person name="Kobel C.M."/>
            <person name="Nielsen M.B."/>
            <person name="Moeller R.T."/>
            <person name="Jensen A.B."/>
            <person name="Noerskov-Lauritsen N."/>
        </authorList>
    </citation>
    <scope>NUCLEOTIDE SEQUENCE [LARGE SCALE GENOMIC DNA]</scope>
    <source>
        <strain evidence="7 10">PN_563</strain>
    </source>
</reference>
<evidence type="ECO:0000256" key="3">
    <source>
        <dbReference type="ARBA" id="ARBA00023163"/>
    </source>
</evidence>
<evidence type="ECO:0000256" key="2">
    <source>
        <dbReference type="ARBA" id="ARBA00023125"/>
    </source>
</evidence>
<dbReference type="EMBL" id="CP012959">
    <property type="protein sequence ID" value="AMQ94548.1"/>
    <property type="molecule type" value="Genomic_DNA"/>
</dbReference>
<evidence type="ECO:0000313" key="8">
    <source>
        <dbReference type="Proteomes" id="UP000072236"/>
    </source>
</evidence>
<dbReference type="SMART" id="SM01134">
    <property type="entry name" value="DeoRC"/>
    <property type="match status" value="1"/>
</dbReference>
<dbReference type="Gene3D" id="3.40.50.1360">
    <property type="match status" value="1"/>
</dbReference>
<dbReference type="PRINTS" id="PR00037">
    <property type="entry name" value="HTHLACR"/>
</dbReference>
<keyword evidence="3" id="KW-0804">Transcription</keyword>
<dbReference type="Gene3D" id="1.10.10.10">
    <property type="entry name" value="Winged helix-like DNA-binding domain superfamily/Winged helix DNA-binding domain"/>
    <property type="match status" value="1"/>
</dbReference>
<dbReference type="InterPro" id="IPR036390">
    <property type="entry name" value="WH_DNA-bd_sf"/>
</dbReference>
<dbReference type="PROSITE" id="PS51000">
    <property type="entry name" value="HTH_DEOR_2"/>
    <property type="match status" value="1"/>
</dbReference>
<dbReference type="OrthoDB" id="5685843at2"/>
<dbReference type="OMA" id="RPQFKIV"/>
<evidence type="ECO:0000313" key="7">
    <source>
        <dbReference type="EMBL" id="TYA38266.1"/>
    </source>
</evidence>
<sequence length="252" mass="28024">MIPAERQKLLLNLINQKGIVSISKLMESLNVSHMTIRRDIQKLEEMGKVVSVSGGVKIHEHLSFEPTHQDKSLLFHDQKEKIGEQAAKLIPSNTTIYLDAGTTTLEIAYRIIERDDLLVITNDFSITHFLMTSGKCQLIHIGGSVNKLNHSSVGELAGQFLRQLSVDIAFISTSSWTLTGLTTPDEMKLPVKKTIIESSNKRILVSDSSKYGKVATFKIAALSVFNTIICDKNLLPNTKEAIHDMDIELLLV</sequence>
<keyword evidence="1" id="KW-0805">Transcription regulation</keyword>
<keyword evidence="9" id="KW-1185">Reference proteome</keyword>
<dbReference type="EMBL" id="VSED01000032">
    <property type="protein sequence ID" value="TYA38266.1"/>
    <property type="molecule type" value="Genomic_DNA"/>
</dbReference>
<protein>
    <submittedName>
        <fullName evidence="5">DeoR family transcriptional regulator</fullName>
    </submittedName>
    <submittedName>
        <fullName evidence="7">DeoR/GlpR transcriptional regulator</fullName>
    </submittedName>
</protein>
<evidence type="ECO:0000313" key="9">
    <source>
        <dbReference type="Proteomes" id="UP000226080"/>
    </source>
</evidence>
<keyword evidence="2" id="KW-0238">DNA-binding</keyword>
<dbReference type="Proteomes" id="UP000226080">
    <property type="component" value="Unassembled WGS sequence"/>
</dbReference>
<dbReference type="PANTHER" id="PTHR30363:SF58">
    <property type="entry name" value="REGULATORY PROTEIN, DEOR FAMILY"/>
    <property type="match status" value="1"/>
</dbReference>
<dbReference type="InterPro" id="IPR018356">
    <property type="entry name" value="Tscrpt_reg_HTH_DeoR_CS"/>
</dbReference>
<gene>
    <name evidence="5" type="ORF">ACT75_08445</name>
    <name evidence="6" type="ORF">CQR80_11130</name>
    <name evidence="7" type="ORF">FXB79_09735</name>
</gene>
<organism evidence="7 10">
    <name type="scientific">Aggregatibacter actinomycetemcomitans</name>
    <name type="common">Actinobacillus actinomycetemcomitans</name>
    <name type="synonym">Haemophilus actinomycetemcomitans</name>
    <dbReference type="NCBI Taxonomy" id="714"/>
    <lineage>
        <taxon>Bacteria</taxon>
        <taxon>Pseudomonadati</taxon>
        <taxon>Pseudomonadota</taxon>
        <taxon>Gammaproteobacteria</taxon>
        <taxon>Pasteurellales</taxon>
        <taxon>Pasteurellaceae</taxon>
        <taxon>Aggregatibacter</taxon>
    </lineage>
</organism>
<dbReference type="SUPFAM" id="SSF100950">
    <property type="entry name" value="NagB/RpiA/CoA transferase-like"/>
    <property type="match status" value="1"/>
</dbReference>
<evidence type="ECO:0000313" key="10">
    <source>
        <dbReference type="Proteomes" id="UP000323012"/>
    </source>
</evidence>
<evidence type="ECO:0000313" key="5">
    <source>
        <dbReference type="EMBL" id="AMQ94548.1"/>
    </source>
</evidence>
<name>A0A142G1L8_AGGAC</name>
<dbReference type="eggNOG" id="COG1349">
    <property type="taxonomic scope" value="Bacteria"/>
</dbReference>
<dbReference type="InterPro" id="IPR036388">
    <property type="entry name" value="WH-like_DNA-bd_sf"/>
</dbReference>
<dbReference type="SMART" id="SM00420">
    <property type="entry name" value="HTH_DEOR"/>
    <property type="match status" value="1"/>
</dbReference>
<dbReference type="Pfam" id="PF08220">
    <property type="entry name" value="HTH_DeoR"/>
    <property type="match status" value="1"/>
</dbReference>
<dbReference type="KEGG" id="aact:ACT75_08445"/>
<dbReference type="SUPFAM" id="SSF46785">
    <property type="entry name" value="Winged helix' DNA-binding domain"/>
    <property type="match status" value="1"/>
</dbReference>
<dbReference type="InterPro" id="IPR001034">
    <property type="entry name" value="DeoR_HTH"/>
</dbReference>
<reference evidence="6 9" key="2">
    <citation type="submission" date="2017-10" db="EMBL/GenBank/DDBJ databases">
        <title>Draft genome sequences of Aggregatibacter actinomycetemcomitans strains 310a and 310b.</title>
        <authorList>
            <person name="May A.C."/>
            <person name="Ohta H."/>
            <person name="Maeda H."/>
            <person name="Kokeguchi S."/>
            <person name="Cugini C."/>
        </authorList>
    </citation>
    <scope>NUCLEOTIDE SEQUENCE [LARGE SCALE GENOMIC DNA]</scope>
    <source>
        <strain evidence="6 9">310b</strain>
    </source>
</reference>
<dbReference type="InterPro" id="IPR050313">
    <property type="entry name" value="Carb_Metab_HTH_regulators"/>
</dbReference>
<dbReference type="GO" id="GO:0003677">
    <property type="term" value="F:DNA binding"/>
    <property type="evidence" value="ECO:0007669"/>
    <property type="project" value="UniProtKB-KW"/>
</dbReference>
<dbReference type="PROSITE" id="PS00894">
    <property type="entry name" value="HTH_DEOR_1"/>
    <property type="match status" value="1"/>
</dbReference>
<dbReference type="EMBL" id="PCGW01000030">
    <property type="protein sequence ID" value="PHO19663.1"/>
    <property type="molecule type" value="Genomic_DNA"/>
</dbReference>
<dbReference type="GO" id="GO:0003700">
    <property type="term" value="F:DNA-binding transcription factor activity"/>
    <property type="evidence" value="ECO:0007669"/>
    <property type="project" value="InterPro"/>
</dbReference>
<dbReference type="PANTHER" id="PTHR30363">
    <property type="entry name" value="HTH-TYPE TRANSCRIPTIONAL REGULATOR SRLR-RELATED"/>
    <property type="match status" value="1"/>
</dbReference>
<proteinExistence type="predicted"/>
<evidence type="ECO:0000256" key="1">
    <source>
        <dbReference type="ARBA" id="ARBA00023015"/>
    </source>
</evidence>
<dbReference type="Pfam" id="PF00455">
    <property type="entry name" value="DeoRC"/>
    <property type="match status" value="1"/>
</dbReference>
<dbReference type="Proteomes" id="UP000323012">
    <property type="component" value="Unassembled WGS sequence"/>
</dbReference>
<dbReference type="InterPro" id="IPR014036">
    <property type="entry name" value="DeoR-like_C"/>
</dbReference>
<dbReference type="AlphaFoldDB" id="A0A142G1L8"/>
<accession>A0A142G1L8</accession>
<dbReference type="Proteomes" id="UP000072236">
    <property type="component" value="Chromosome"/>
</dbReference>
<dbReference type="RefSeq" id="WP_005538577.1">
    <property type="nucleotide sequence ID" value="NZ_CP012958.1"/>
</dbReference>
<evidence type="ECO:0000313" key="6">
    <source>
        <dbReference type="EMBL" id="PHO19663.1"/>
    </source>
</evidence>
<dbReference type="GeneID" id="77210652"/>